<dbReference type="OrthoDB" id="6597836at2759"/>
<dbReference type="Pfam" id="PF00075">
    <property type="entry name" value="RNase_H"/>
    <property type="match status" value="1"/>
</dbReference>
<accession>A0A4C1TRC4</accession>
<reference evidence="2 3" key="1">
    <citation type="journal article" date="2019" name="Commun. Biol.">
        <title>The bagworm genome reveals a unique fibroin gene that provides high tensile strength.</title>
        <authorList>
            <person name="Kono N."/>
            <person name="Nakamura H."/>
            <person name="Ohtoshi R."/>
            <person name="Tomita M."/>
            <person name="Numata K."/>
            <person name="Arakawa K."/>
        </authorList>
    </citation>
    <scope>NUCLEOTIDE SEQUENCE [LARGE SCALE GENOMIC DNA]</scope>
</reference>
<evidence type="ECO:0000259" key="1">
    <source>
        <dbReference type="PROSITE" id="PS50879"/>
    </source>
</evidence>
<dbReference type="InterPro" id="IPR002156">
    <property type="entry name" value="RNaseH_domain"/>
</dbReference>
<sequence length="381" mass="42501">MVLLDIEGAFQNAWWSALETQLRALNCPVNLHDMVRAYLRDREVAAFAGDLILTFCRQSASSVEKDGNRASAHVHSWGVKKSRFMSSKTNSMMLTKKLKYDVPVVHMNGERISLVSEIRLLGLTVDRNLTFIPHVAKACKKATNIYKGLVRAAEATWDLSPEVVWTIHVAVIEPIVLYALCTWAPATRKVGVRKMLTLFSAASPLKHAEHIAQNPYISPICLTPCACPRSGTSVEDLDAQTLVRLAIIGPHIYTDGSRIEGKVGAAFTEWRNGEETWYSTLRLNPFCAVFQAEMVALQRAIRRVKKGKDGLVKVFSDSRSSLEVLTGPKTYYPQAYVARRDISEIVAQGRTVRLFWLRAYAGIAGNEHADDCQVRLFSFCG</sequence>
<dbReference type="Proteomes" id="UP000299102">
    <property type="component" value="Unassembled WGS sequence"/>
</dbReference>
<gene>
    <name evidence="2" type="ORF">EVAR_19336_1</name>
</gene>
<dbReference type="InterPro" id="IPR036397">
    <property type="entry name" value="RNaseH_sf"/>
</dbReference>
<keyword evidence="3" id="KW-1185">Reference proteome</keyword>
<name>A0A4C1TRC4_EUMVA</name>
<dbReference type="SUPFAM" id="SSF53098">
    <property type="entry name" value="Ribonuclease H-like"/>
    <property type="match status" value="1"/>
</dbReference>
<evidence type="ECO:0000313" key="3">
    <source>
        <dbReference type="Proteomes" id="UP000299102"/>
    </source>
</evidence>
<dbReference type="GO" id="GO:0003676">
    <property type="term" value="F:nucleic acid binding"/>
    <property type="evidence" value="ECO:0007669"/>
    <property type="project" value="InterPro"/>
</dbReference>
<protein>
    <submittedName>
        <fullName evidence="2">115 kDa protein in type-1 retrotransposable element R1DM</fullName>
    </submittedName>
</protein>
<dbReference type="EMBL" id="BGZK01000080">
    <property type="protein sequence ID" value="GBP16535.1"/>
    <property type="molecule type" value="Genomic_DNA"/>
</dbReference>
<dbReference type="GO" id="GO:0004523">
    <property type="term" value="F:RNA-DNA hybrid ribonuclease activity"/>
    <property type="evidence" value="ECO:0007669"/>
    <property type="project" value="InterPro"/>
</dbReference>
<dbReference type="Gene3D" id="3.30.420.10">
    <property type="entry name" value="Ribonuclease H-like superfamily/Ribonuclease H"/>
    <property type="match status" value="1"/>
</dbReference>
<organism evidence="2 3">
    <name type="scientific">Eumeta variegata</name>
    <name type="common">Bagworm moth</name>
    <name type="synonym">Eumeta japonica</name>
    <dbReference type="NCBI Taxonomy" id="151549"/>
    <lineage>
        <taxon>Eukaryota</taxon>
        <taxon>Metazoa</taxon>
        <taxon>Ecdysozoa</taxon>
        <taxon>Arthropoda</taxon>
        <taxon>Hexapoda</taxon>
        <taxon>Insecta</taxon>
        <taxon>Pterygota</taxon>
        <taxon>Neoptera</taxon>
        <taxon>Endopterygota</taxon>
        <taxon>Lepidoptera</taxon>
        <taxon>Glossata</taxon>
        <taxon>Ditrysia</taxon>
        <taxon>Tineoidea</taxon>
        <taxon>Psychidae</taxon>
        <taxon>Oiketicinae</taxon>
        <taxon>Eumeta</taxon>
    </lineage>
</organism>
<feature type="domain" description="RNase H type-1" evidence="1">
    <location>
        <begin position="246"/>
        <end position="378"/>
    </location>
</feature>
<dbReference type="PROSITE" id="PS50879">
    <property type="entry name" value="RNASE_H_1"/>
    <property type="match status" value="1"/>
</dbReference>
<dbReference type="CDD" id="cd09276">
    <property type="entry name" value="Rnase_HI_RT_non_LTR"/>
    <property type="match status" value="1"/>
</dbReference>
<dbReference type="InterPro" id="IPR012337">
    <property type="entry name" value="RNaseH-like_sf"/>
</dbReference>
<dbReference type="AlphaFoldDB" id="A0A4C1TRC4"/>
<evidence type="ECO:0000313" key="2">
    <source>
        <dbReference type="EMBL" id="GBP16535.1"/>
    </source>
</evidence>
<comment type="caution">
    <text evidence="2">The sequence shown here is derived from an EMBL/GenBank/DDBJ whole genome shotgun (WGS) entry which is preliminary data.</text>
</comment>
<proteinExistence type="predicted"/>